<dbReference type="SUPFAM" id="SSF48065">
    <property type="entry name" value="DBL homology domain (DH-domain)"/>
    <property type="match status" value="1"/>
</dbReference>
<feature type="domain" description="CNH" evidence="6">
    <location>
        <begin position="751"/>
        <end position="1051"/>
    </location>
</feature>
<dbReference type="EMBL" id="BAABUK010000023">
    <property type="protein sequence ID" value="GAA5814802.1"/>
    <property type="molecule type" value="Genomic_DNA"/>
</dbReference>
<dbReference type="Gene3D" id="2.30.29.30">
    <property type="entry name" value="Pleckstrin-homology domain (PH domain)/Phosphotyrosine-binding domain (PTB)"/>
    <property type="match status" value="1"/>
</dbReference>
<evidence type="ECO:0000259" key="6">
    <source>
        <dbReference type="PROSITE" id="PS50219"/>
    </source>
</evidence>
<evidence type="ECO:0000256" key="2">
    <source>
        <dbReference type="ARBA" id="ARBA00022658"/>
    </source>
</evidence>
<dbReference type="InterPro" id="IPR035899">
    <property type="entry name" value="DBL_dom_sf"/>
</dbReference>
<accession>A0ABP9Z6T1</accession>
<evidence type="ECO:0000259" key="4">
    <source>
        <dbReference type="PROSITE" id="PS50010"/>
    </source>
</evidence>
<keyword evidence="8" id="KW-1185">Reference proteome</keyword>
<gene>
    <name evidence="7" type="ORF">MFLAVUS_008305</name>
</gene>
<dbReference type="SMART" id="SM00233">
    <property type="entry name" value="PH"/>
    <property type="match status" value="1"/>
</dbReference>
<dbReference type="InterPro" id="IPR041675">
    <property type="entry name" value="PH_5"/>
</dbReference>
<organism evidence="7 8">
    <name type="scientific">Mucor flavus</name>
    <dbReference type="NCBI Taxonomy" id="439312"/>
    <lineage>
        <taxon>Eukaryota</taxon>
        <taxon>Fungi</taxon>
        <taxon>Fungi incertae sedis</taxon>
        <taxon>Mucoromycota</taxon>
        <taxon>Mucoromycotina</taxon>
        <taxon>Mucoromycetes</taxon>
        <taxon>Mucorales</taxon>
        <taxon>Mucorineae</taxon>
        <taxon>Mucoraceae</taxon>
        <taxon>Mucor</taxon>
    </lineage>
</organism>
<dbReference type="PROSITE" id="PS50219">
    <property type="entry name" value="CNH"/>
    <property type="match status" value="1"/>
</dbReference>
<dbReference type="InterPro" id="IPR000219">
    <property type="entry name" value="DH_dom"/>
</dbReference>
<protein>
    <submittedName>
        <fullName evidence="7">Uncharacterized protein</fullName>
    </submittedName>
</protein>
<dbReference type="CDD" id="cd00160">
    <property type="entry name" value="RhoGEF"/>
    <property type="match status" value="1"/>
</dbReference>
<dbReference type="Proteomes" id="UP001473302">
    <property type="component" value="Unassembled WGS sequence"/>
</dbReference>
<dbReference type="PANTHER" id="PTHR46572">
    <property type="entry name" value="RHO1 GDP-GTP EXCHANGE PROTEIN 1-RELATED"/>
    <property type="match status" value="1"/>
</dbReference>
<dbReference type="SMART" id="SM00049">
    <property type="entry name" value="DEP"/>
    <property type="match status" value="1"/>
</dbReference>
<evidence type="ECO:0000256" key="3">
    <source>
        <dbReference type="SAM" id="MobiDB-lite"/>
    </source>
</evidence>
<evidence type="ECO:0000313" key="7">
    <source>
        <dbReference type="EMBL" id="GAA5814802.1"/>
    </source>
</evidence>
<dbReference type="Gene3D" id="1.20.900.10">
    <property type="entry name" value="Dbl homology (DH) domain"/>
    <property type="match status" value="1"/>
</dbReference>
<proteinExistence type="predicted"/>
<dbReference type="Pfam" id="PF00610">
    <property type="entry name" value="DEP"/>
    <property type="match status" value="1"/>
</dbReference>
<evidence type="ECO:0000259" key="5">
    <source>
        <dbReference type="PROSITE" id="PS50186"/>
    </source>
</evidence>
<dbReference type="InterPro" id="IPR001180">
    <property type="entry name" value="CNH_dom"/>
</dbReference>
<dbReference type="Pfam" id="PF00621">
    <property type="entry name" value="RhoGEF"/>
    <property type="match status" value="1"/>
</dbReference>
<dbReference type="SUPFAM" id="SSF46785">
    <property type="entry name" value="Winged helix' DNA-binding domain"/>
    <property type="match status" value="1"/>
</dbReference>
<feature type="domain" description="DH" evidence="4">
    <location>
        <begin position="362"/>
        <end position="547"/>
    </location>
</feature>
<dbReference type="SUPFAM" id="SSF50729">
    <property type="entry name" value="PH domain-like"/>
    <property type="match status" value="1"/>
</dbReference>
<dbReference type="SMART" id="SM00325">
    <property type="entry name" value="RhoGEF"/>
    <property type="match status" value="1"/>
</dbReference>
<evidence type="ECO:0000256" key="1">
    <source>
        <dbReference type="ARBA" id="ARBA00022553"/>
    </source>
</evidence>
<dbReference type="InterPro" id="IPR052233">
    <property type="entry name" value="Rho-type_GEFs"/>
</dbReference>
<feature type="compositionally biased region" description="Polar residues" evidence="3">
    <location>
        <begin position="668"/>
        <end position="679"/>
    </location>
</feature>
<dbReference type="PANTHER" id="PTHR46572:SF1">
    <property type="entry name" value="RHO1 GUANINE NUCLEOTIDE EXCHANGE FACTOR TUS1"/>
    <property type="match status" value="1"/>
</dbReference>
<comment type="caution">
    <text evidence="7">The sequence shown here is derived from an EMBL/GenBank/DDBJ whole genome shotgun (WGS) entry which is preliminary data.</text>
</comment>
<dbReference type="Pfam" id="PF15405">
    <property type="entry name" value="PH_5"/>
    <property type="match status" value="1"/>
</dbReference>
<dbReference type="PROSITE" id="PS50010">
    <property type="entry name" value="DH_2"/>
    <property type="match status" value="1"/>
</dbReference>
<dbReference type="InterPro" id="IPR001849">
    <property type="entry name" value="PH_domain"/>
</dbReference>
<dbReference type="InterPro" id="IPR011993">
    <property type="entry name" value="PH-like_dom_sf"/>
</dbReference>
<name>A0ABP9Z6T1_9FUNG</name>
<dbReference type="InterPro" id="IPR036388">
    <property type="entry name" value="WH-like_DNA-bd_sf"/>
</dbReference>
<dbReference type="Gene3D" id="1.10.10.10">
    <property type="entry name" value="Winged helix-like DNA-binding domain superfamily/Winged helix DNA-binding domain"/>
    <property type="match status" value="1"/>
</dbReference>
<dbReference type="InterPro" id="IPR036390">
    <property type="entry name" value="WH_DNA-bd_sf"/>
</dbReference>
<dbReference type="PROSITE" id="PS50186">
    <property type="entry name" value="DEP"/>
    <property type="match status" value="1"/>
</dbReference>
<evidence type="ECO:0000313" key="8">
    <source>
        <dbReference type="Proteomes" id="UP001473302"/>
    </source>
</evidence>
<keyword evidence="1" id="KW-0597">Phosphoprotein</keyword>
<sequence length="1082" mass="123584">MSSQTKNKDLLFLKRTPTVTYAGGPIPDNIRKYYEQQQLPIRKQSLAANVVNPKKRLVIPRIPMPHSNALKGNTGFALSVDSLVEEEEYEDDFNFNDRPPSSIIAVKPKDLTDSEDEEEKVLIISAAPDNNWRNGSIGGLEEASVSRSSIDTDISDMMTAHNESYSSVFLTKMHLKREEQQKSIDAYRSQHVYTALLSQVAHEFHKRITLSSLTKDGIEYHHVFSGKDAVDRLLVVLRINDRSEALQVGSALRHQGFFHDVNYDPFFIDLQDELYAFRDLTVKDDQVSIDLQSSELPNGIYTDLTDCYSPTCTNDNMCYSWSCIRKKSLKQGQSQLKEEDTRLWSQSVPENVVEATLPEERKRQECIYELIYTEQDFVRDLQYLDDFWVQPLLSQDIIKDSEDFVSEVFHNIKQIQKANTDLSQALEAKQAEKYLVSSIGDVMLEHVCNFQPFVDYGAHQVVGKFYFELEKKQNPLFAQFVEETERKPESRRLELNGYLTKPTTRLGRYNLLLREILKRTPDDNPDKETIPQIMAIITKYLTQVNIEAGKCEDAFNLKQIGERLEFKTSSDYVELKLEKPGRQLLMKGRMKRKGNSSSEASDLQVFLFDHYLIFAKIKYEDHLEWYRTYKRPIPLELLSVSISSGGTNTRQKRASSILPYSRSATINSVAPRPSTSENFPTAAAPQAKPNSSSISFTHHGRKGSPTFTLFTSTSSIQQIWIKKILDQKQLIKEKKSIFSISPLVQDHFLSSNRVNNTAMMDDGRILVAADQGVYITTTTIAAEKKNNAIMTRIIHIEKVSQIELMAESQLLVLADKTLWSFPLEILSQSVSHQRGRSVSQNTTFFHVGECLGKTLVCVVKTNTLSPTTIRVLEPVMMDENKKTKSMFSLKRLVRGGPIGLKPYKDLYLPSEALSINLLKSKMCISSPKEIGVVDMKNLGVQTLLDPEDRELDFVFNRQDVHPVTIYRIQFAEYLVCYNGKFAFFVDQRGRFIKSSPRIDWEGAPDSFALSYPYILAFEPDFIEIRNVHTGELEQVIRGKHIRCTSTNTHNTILQGSMDDPDNEGYQLVFQLDRLVKKVPAPY</sequence>
<dbReference type="InterPro" id="IPR000591">
    <property type="entry name" value="DEP_dom"/>
</dbReference>
<dbReference type="Pfam" id="PF00780">
    <property type="entry name" value="CNH"/>
    <property type="match status" value="1"/>
</dbReference>
<dbReference type="SMART" id="SM00036">
    <property type="entry name" value="CNH"/>
    <property type="match status" value="1"/>
</dbReference>
<reference evidence="7 8" key="1">
    <citation type="submission" date="2024-04" db="EMBL/GenBank/DDBJ databases">
        <title>genome sequences of Mucor flavus KT1a and Helicostylum pulchrum KT1b strains isolated from the surface of a dry-aged beef.</title>
        <authorList>
            <person name="Toyotome T."/>
            <person name="Hosono M."/>
            <person name="Torimaru M."/>
            <person name="Fukuda K."/>
            <person name="Mikami N."/>
        </authorList>
    </citation>
    <scope>NUCLEOTIDE SEQUENCE [LARGE SCALE GENOMIC DNA]</scope>
    <source>
        <strain evidence="7 8">KT1a</strain>
    </source>
</reference>
<feature type="domain" description="DEP" evidence="5">
    <location>
        <begin position="204"/>
        <end position="279"/>
    </location>
</feature>
<keyword evidence="2" id="KW-0344">Guanine-nucleotide releasing factor</keyword>
<feature type="region of interest" description="Disordered" evidence="3">
    <location>
        <begin position="668"/>
        <end position="697"/>
    </location>
</feature>